<proteinExistence type="predicted"/>
<dbReference type="Proteomes" id="UP000589085">
    <property type="component" value="Unassembled WGS sequence"/>
</dbReference>
<dbReference type="EMBL" id="JABEQJ010000026">
    <property type="protein sequence ID" value="MBB2161890.1"/>
    <property type="molecule type" value="Genomic_DNA"/>
</dbReference>
<dbReference type="InterPro" id="IPR001584">
    <property type="entry name" value="Integrase_cat-core"/>
</dbReference>
<organism evidence="2 3">
    <name type="scientific">Gluconacetobacter sacchari</name>
    <dbReference type="NCBI Taxonomy" id="92759"/>
    <lineage>
        <taxon>Bacteria</taxon>
        <taxon>Pseudomonadati</taxon>
        <taxon>Pseudomonadota</taxon>
        <taxon>Alphaproteobacteria</taxon>
        <taxon>Acetobacterales</taxon>
        <taxon>Acetobacteraceae</taxon>
        <taxon>Gluconacetobacter</taxon>
    </lineage>
</organism>
<evidence type="ECO:0000313" key="3">
    <source>
        <dbReference type="Proteomes" id="UP000589085"/>
    </source>
</evidence>
<dbReference type="Pfam" id="PF13683">
    <property type="entry name" value="rve_3"/>
    <property type="match status" value="1"/>
</dbReference>
<name>A0A7W4IFH5_9PROT</name>
<evidence type="ECO:0000313" key="2">
    <source>
        <dbReference type="EMBL" id="MBB2161890.1"/>
    </source>
</evidence>
<gene>
    <name evidence="2" type="ORF">HLH48_17255</name>
</gene>
<comment type="caution">
    <text evidence="2">The sequence shown here is derived from an EMBL/GenBank/DDBJ whole genome shotgun (WGS) entry which is preliminary data.</text>
</comment>
<evidence type="ECO:0000259" key="1">
    <source>
        <dbReference type="Pfam" id="PF13683"/>
    </source>
</evidence>
<sequence>MEWETLKWVDWYNNTRPHSAIGYVRWDEGRGASGSSIFLRDG</sequence>
<protein>
    <submittedName>
        <fullName evidence="2">Transposase</fullName>
    </submittedName>
</protein>
<feature type="domain" description="Integrase catalytic" evidence="1">
    <location>
        <begin position="5"/>
        <end position="24"/>
    </location>
</feature>
<dbReference type="GO" id="GO:0015074">
    <property type="term" value="P:DNA integration"/>
    <property type="evidence" value="ECO:0007669"/>
    <property type="project" value="InterPro"/>
</dbReference>
<accession>A0A7W4IFH5</accession>
<dbReference type="AlphaFoldDB" id="A0A7W4IFH5"/>
<reference evidence="2 3" key="1">
    <citation type="submission" date="2020-04" db="EMBL/GenBank/DDBJ databases">
        <title>Description of novel Gluconacetobacter.</title>
        <authorList>
            <person name="Sombolestani A."/>
        </authorList>
    </citation>
    <scope>NUCLEOTIDE SEQUENCE [LARGE SCALE GENOMIC DNA]</scope>
    <source>
        <strain evidence="2 3">LMG 19747</strain>
    </source>
</reference>